<dbReference type="EMBL" id="BAAAVA010000110">
    <property type="protein sequence ID" value="GAA2950493.1"/>
    <property type="molecule type" value="Genomic_DNA"/>
</dbReference>
<dbReference type="RefSeq" id="WP_346090873.1">
    <property type="nucleotide sequence ID" value="NZ_BAAAVA010000110.1"/>
</dbReference>
<evidence type="ECO:0000313" key="2">
    <source>
        <dbReference type="Proteomes" id="UP001501423"/>
    </source>
</evidence>
<sequence length="279" mass="30231">MTALGPLNALYARVAAPAAPAVPLARRERRRDAEAFPTVPVRGLELTTEETAAALFETGADELTLPVPDTDTLYEAVNGAVRVLGPAGIAEVIDHFAALDSAEFPEVGACRQFAYRLALSFWYSEARSRPMTVGEAAVALYLSPAYQQHQVDAVTVRRAPLLISRAIRQGAASVPVETLMRLGEAMGREFAAPALTCVTPGVTGASHRDVTAVTPGRDWLYRQALPDWHRRRFCFDLMRADARQPSPLIVRLDGGGYEVGATPPAGPDGTWRRALRAKW</sequence>
<keyword evidence="2" id="KW-1185">Reference proteome</keyword>
<organism evidence="1 2">
    <name type="scientific">Streptomyces erythrogriseus</name>
    <dbReference type="NCBI Taxonomy" id="284027"/>
    <lineage>
        <taxon>Bacteria</taxon>
        <taxon>Bacillati</taxon>
        <taxon>Actinomycetota</taxon>
        <taxon>Actinomycetes</taxon>
        <taxon>Kitasatosporales</taxon>
        <taxon>Streptomycetaceae</taxon>
        <taxon>Streptomyces</taxon>
        <taxon>Streptomyces griseoincarnatus group</taxon>
    </lineage>
</organism>
<reference evidence="2" key="1">
    <citation type="journal article" date="2019" name="Int. J. Syst. Evol. Microbiol.">
        <title>The Global Catalogue of Microorganisms (GCM) 10K type strain sequencing project: providing services to taxonomists for standard genome sequencing and annotation.</title>
        <authorList>
            <consortium name="The Broad Institute Genomics Platform"/>
            <consortium name="The Broad Institute Genome Sequencing Center for Infectious Disease"/>
            <person name="Wu L."/>
            <person name="Ma J."/>
        </authorList>
    </citation>
    <scope>NUCLEOTIDE SEQUENCE [LARGE SCALE GENOMIC DNA]</scope>
    <source>
        <strain evidence="2">JCM 9650</strain>
    </source>
</reference>
<proteinExistence type="predicted"/>
<protein>
    <submittedName>
        <fullName evidence="1">Uncharacterized protein</fullName>
    </submittedName>
</protein>
<evidence type="ECO:0000313" key="1">
    <source>
        <dbReference type="EMBL" id="GAA2950493.1"/>
    </source>
</evidence>
<dbReference type="Proteomes" id="UP001501423">
    <property type="component" value="Unassembled WGS sequence"/>
</dbReference>
<comment type="caution">
    <text evidence="1">The sequence shown here is derived from an EMBL/GenBank/DDBJ whole genome shotgun (WGS) entry which is preliminary data.</text>
</comment>
<accession>A0ABP6JVI1</accession>
<gene>
    <name evidence="1" type="ORF">GCM10010478_59160</name>
</gene>
<name>A0ABP6JVI1_9ACTN</name>